<dbReference type="AlphaFoldDB" id="A0A6C0KIL9"/>
<proteinExistence type="predicted"/>
<feature type="region of interest" description="Disordered" evidence="1">
    <location>
        <begin position="79"/>
        <end position="100"/>
    </location>
</feature>
<evidence type="ECO:0000313" key="2">
    <source>
        <dbReference type="EMBL" id="QHU17173.1"/>
    </source>
</evidence>
<sequence>MSLINSASPWTNNDSVPKKRIPSMKLPTKVMLADEATRPAPSTEHVPPSPSDTMSMQTERATRVNELINQITSVGATTSKSNLGDFKPLNPPQMNSRKSGGLLDNQTDIYEPSDLMPNNPLQHRMPKIIRQPGNYVSNDNDLGKLSNYQQSYQNKPVFKSGQTMQSKATISPPGNGDDKLMERINYMIHLLEQQQHEKTANITEEFLLYTFLGVFVIYVVDSFSRNGKYVR</sequence>
<reference evidence="2" key="1">
    <citation type="journal article" date="2020" name="Nature">
        <title>Giant virus diversity and host interactions through global metagenomics.</title>
        <authorList>
            <person name="Schulz F."/>
            <person name="Roux S."/>
            <person name="Paez-Espino D."/>
            <person name="Jungbluth S."/>
            <person name="Walsh D.A."/>
            <person name="Denef V.J."/>
            <person name="McMahon K.D."/>
            <person name="Konstantinidis K.T."/>
            <person name="Eloe-Fadrosh E.A."/>
            <person name="Kyrpides N.C."/>
            <person name="Woyke T."/>
        </authorList>
    </citation>
    <scope>NUCLEOTIDE SEQUENCE</scope>
    <source>
        <strain evidence="2">GVMAG-S-3300012000-57</strain>
    </source>
</reference>
<organism evidence="2">
    <name type="scientific">viral metagenome</name>
    <dbReference type="NCBI Taxonomy" id="1070528"/>
    <lineage>
        <taxon>unclassified sequences</taxon>
        <taxon>metagenomes</taxon>
        <taxon>organismal metagenomes</taxon>
    </lineage>
</organism>
<accession>A0A6C0KIL9</accession>
<feature type="compositionally biased region" description="Polar residues" evidence="1">
    <location>
        <begin position="1"/>
        <end position="15"/>
    </location>
</feature>
<protein>
    <submittedName>
        <fullName evidence="2">Uncharacterized protein</fullName>
    </submittedName>
</protein>
<evidence type="ECO:0000256" key="1">
    <source>
        <dbReference type="SAM" id="MobiDB-lite"/>
    </source>
</evidence>
<name>A0A6C0KIL9_9ZZZZ</name>
<feature type="region of interest" description="Disordered" evidence="1">
    <location>
        <begin position="1"/>
        <end position="55"/>
    </location>
</feature>
<dbReference type="EMBL" id="MN740899">
    <property type="protein sequence ID" value="QHU17173.1"/>
    <property type="molecule type" value="Genomic_DNA"/>
</dbReference>